<reference evidence="3" key="1">
    <citation type="submission" date="2016-10" db="EMBL/GenBank/DDBJ databases">
        <authorList>
            <person name="Varghese N."/>
            <person name="Submissions S."/>
        </authorList>
    </citation>
    <scope>NUCLEOTIDE SEQUENCE [LARGE SCALE GENOMIC DNA]</scope>
    <source>
        <strain evidence="3">DSM 45422</strain>
    </source>
</reference>
<dbReference type="Pfam" id="PF18171">
    <property type="entry name" value="LSDAT_prok"/>
    <property type="match status" value="1"/>
</dbReference>
<feature type="domain" description="LSDAT prokaryote" evidence="1">
    <location>
        <begin position="35"/>
        <end position="227"/>
    </location>
</feature>
<evidence type="ECO:0000313" key="3">
    <source>
        <dbReference type="Proteomes" id="UP000198921"/>
    </source>
</evidence>
<evidence type="ECO:0000259" key="1">
    <source>
        <dbReference type="Pfam" id="PF18171"/>
    </source>
</evidence>
<dbReference type="InterPro" id="IPR041482">
    <property type="entry name" value="LSDAT_prok"/>
</dbReference>
<sequence length="248" mass="24345">MSGQAAAGPGASLGRVDAVAGLPTTLDRLGILRGRPVLALVGGAAGMDGIHLQLVDEVFRSAVIPVVDGCGGAVVDGGTDAGIMRLIGQVRSASGASFPLVGVAAEGTVAAASGAQPKGGDTAELEPHHTHVILVPGDSWGDESPWLAAVVSAIAGGKPSATLVVNGGEITYADVERSLAGGRPVLVLAGTGRTADAVAAAAAGKTADPRAVRLAASPLTRIIDVGDPELLARTLQAVLTRSSSGNHA</sequence>
<protein>
    <recommendedName>
        <fullName evidence="1">LSDAT prokaryote domain-containing protein</fullName>
    </recommendedName>
</protein>
<dbReference type="OrthoDB" id="582259at2"/>
<dbReference type="RefSeq" id="WP_139263791.1">
    <property type="nucleotide sequence ID" value="NZ_FNOT01000028.1"/>
</dbReference>
<proteinExistence type="predicted"/>
<evidence type="ECO:0000313" key="2">
    <source>
        <dbReference type="EMBL" id="SDZ19442.1"/>
    </source>
</evidence>
<dbReference type="AlphaFoldDB" id="A0A1H3R0T9"/>
<name>A0A1H3R0T9_9ACTN</name>
<dbReference type="Proteomes" id="UP000198921">
    <property type="component" value="Unassembled WGS sequence"/>
</dbReference>
<dbReference type="EMBL" id="FNOT01000028">
    <property type="protein sequence ID" value="SDZ19442.1"/>
    <property type="molecule type" value="Genomic_DNA"/>
</dbReference>
<keyword evidence="3" id="KW-1185">Reference proteome</keyword>
<gene>
    <name evidence="2" type="ORF">SAMN05660209_04989</name>
</gene>
<organism evidence="2 3">
    <name type="scientific">Geodermatophilus africanus</name>
    <dbReference type="NCBI Taxonomy" id="1137993"/>
    <lineage>
        <taxon>Bacteria</taxon>
        <taxon>Bacillati</taxon>
        <taxon>Actinomycetota</taxon>
        <taxon>Actinomycetes</taxon>
        <taxon>Geodermatophilales</taxon>
        <taxon>Geodermatophilaceae</taxon>
        <taxon>Geodermatophilus</taxon>
    </lineage>
</organism>
<accession>A0A1H3R0T9</accession>
<dbReference type="STRING" id="1137993.SAMN05660209_04989"/>